<evidence type="ECO:0000259" key="6">
    <source>
        <dbReference type="Pfam" id="PF25171"/>
    </source>
</evidence>
<feature type="compositionally biased region" description="Low complexity" evidence="4">
    <location>
        <begin position="37"/>
        <end position="46"/>
    </location>
</feature>
<dbReference type="GO" id="GO:0006364">
    <property type="term" value="P:rRNA processing"/>
    <property type="evidence" value="ECO:0007669"/>
    <property type="project" value="InterPro"/>
</dbReference>
<gene>
    <name evidence="7" type="ORF">JKP88DRAFT_351333</name>
</gene>
<dbReference type="GO" id="GO:0034388">
    <property type="term" value="C:Pwp2p-containing subcomplex of 90S preribosome"/>
    <property type="evidence" value="ECO:0007669"/>
    <property type="project" value="TreeGrafter"/>
</dbReference>
<accession>A0A835YID8</accession>
<dbReference type="PROSITE" id="PS50082">
    <property type="entry name" value="WD_REPEATS_2"/>
    <property type="match status" value="2"/>
</dbReference>
<evidence type="ECO:0000313" key="7">
    <source>
        <dbReference type="EMBL" id="KAG5175907.1"/>
    </source>
</evidence>
<evidence type="ECO:0000313" key="8">
    <source>
        <dbReference type="Proteomes" id="UP000664859"/>
    </source>
</evidence>
<dbReference type="InterPro" id="IPR007319">
    <property type="entry name" value="WDR36/Utp21_C"/>
</dbReference>
<dbReference type="InterPro" id="IPR059157">
    <property type="entry name" value="WDR36-Utp21_N"/>
</dbReference>
<feature type="region of interest" description="Disordered" evidence="4">
    <location>
        <begin position="1"/>
        <end position="46"/>
    </location>
</feature>
<keyword evidence="2" id="KW-0677">Repeat</keyword>
<feature type="region of interest" description="Disordered" evidence="4">
    <location>
        <begin position="1178"/>
        <end position="1199"/>
    </location>
</feature>
<keyword evidence="8" id="KW-1185">Reference proteome</keyword>
<dbReference type="Proteomes" id="UP000664859">
    <property type="component" value="Unassembled WGS sequence"/>
</dbReference>
<keyword evidence="1 3" id="KW-0853">WD repeat</keyword>
<feature type="compositionally biased region" description="Basic residues" evidence="4">
    <location>
        <begin position="1189"/>
        <end position="1198"/>
    </location>
</feature>
<evidence type="ECO:0008006" key="9">
    <source>
        <dbReference type="Google" id="ProtNLM"/>
    </source>
</evidence>
<dbReference type="PANTHER" id="PTHR22840:SF12">
    <property type="entry name" value="WD REPEAT-CONTAINING PROTEIN 36"/>
    <property type="match status" value="1"/>
</dbReference>
<dbReference type="Pfam" id="PF04192">
    <property type="entry name" value="Utp21"/>
    <property type="match status" value="2"/>
</dbReference>
<feature type="compositionally biased region" description="Acidic residues" evidence="4">
    <location>
        <begin position="1"/>
        <end position="12"/>
    </location>
</feature>
<proteinExistence type="predicted"/>
<feature type="compositionally biased region" description="Pro residues" evidence="4">
    <location>
        <begin position="1070"/>
        <end position="1079"/>
    </location>
</feature>
<comment type="caution">
    <text evidence="7">The sequence shown here is derived from an EMBL/GenBank/DDBJ whole genome shotgun (WGS) entry which is preliminary data.</text>
</comment>
<name>A0A835YID8_9STRA</name>
<dbReference type="InterPro" id="IPR011047">
    <property type="entry name" value="Quinoprotein_ADH-like_sf"/>
</dbReference>
<dbReference type="OrthoDB" id="10250769at2759"/>
<evidence type="ECO:0000256" key="1">
    <source>
        <dbReference type="ARBA" id="ARBA00022574"/>
    </source>
</evidence>
<dbReference type="SUPFAM" id="SSF50998">
    <property type="entry name" value="Quinoprotein alcohol dehydrogenase-like"/>
    <property type="match status" value="1"/>
</dbReference>
<dbReference type="PROSITE" id="PS50294">
    <property type="entry name" value="WD_REPEATS_REGION"/>
    <property type="match status" value="1"/>
</dbReference>
<dbReference type="SMART" id="SM00320">
    <property type="entry name" value="WD40"/>
    <property type="match status" value="6"/>
</dbReference>
<dbReference type="SUPFAM" id="SSF50978">
    <property type="entry name" value="WD40 repeat-like"/>
    <property type="match status" value="1"/>
</dbReference>
<reference evidence="7" key="1">
    <citation type="submission" date="2021-02" db="EMBL/GenBank/DDBJ databases">
        <title>First Annotated Genome of the Yellow-green Alga Tribonema minus.</title>
        <authorList>
            <person name="Mahan K.M."/>
        </authorList>
    </citation>
    <scope>NUCLEOTIDE SEQUENCE</scope>
    <source>
        <strain evidence="7">UTEX B ZZ1240</strain>
    </source>
</reference>
<feature type="domain" description="WDR36/Utp21 C-terminal" evidence="5">
    <location>
        <begin position="1284"/>
        <end position="1390"/>
    </location>
</feature>
<dbReference type="InterPro" id="IPR019775">
    <property type="entry name" value="WD40_repeat_CS"/>
</dbReference>
<dbReference type="InterPro" id="IPR001680">
    <property type="entry name" value="WD40_rpt"/>
</dbReference>
<protein>
    <recommendedName>
        <fullName evidence="9">Small-subunit processome Utp21 domain-containing protein</fullName>
    </recommendedName>
</protein>
<feature type="region of interest" description="Disordered" evidence="4">
    <location>
        <begin position="891"/>
        <end position="915"/>
    </location>
</feature>
<feature type="repeat" description="WD" evidence="3">
    <location>
        <begin position="801"/>
        <end position="842"/>
    </location>
</feature>
<organism evidence="7 8">
    <name type="scientific">Tribonema minus</name>
    <dbReference type="NCBI Taxonomy" id="303371"/>
    <lineage>
        <taxon>Eukaryota</taxon>
        <taxon>Sar</taxon>
        <taxon>Stramenopiles</taxon>
        <taxon>Ochrophyta</taxon>
        <taxon>PX clade</taxon>
        <taxon>Xanthophyceae</taxon>
        <taxon>Tribonematales</taxon>
        <taxon>Tribonemataceae</taxon>
        <taxon>Tribonema</taxon>
    </lineage>
</organism>
<feature type="domain" description="WDR36/Utp21 N-terminal" evidence="6">
    <location>
        <begin position="79"/>
        <end position="407"/>
    </location>
</feature>
<dbReference type="Pfam" id="PF25168">
    <property type="entry name" value="Beta-prop_WDR36-Utp21_2nd"/>
    <property type="match status" value="1"/>
</dbReference>
<dbReference type="Gene3D" id="2.130.10.10">
    <property type="entry name" value="YVTN repeat-like/Quinoprotein amine dehydrogenase"/>
    <property type="match status" value="3"/>
</dbReference>
<feature type="domain" description="WDR36/Utp21 C-terminal" evidence="5">
    <location>
        <begin position="1042"/>
        <end position="1096"/>
    </location>
</feature>
<sequence>MSSSSESEDLELEQANINSGSDESDGEGEQRVAKQQGASHSAAPPGAAASKLYYPFRTLGMVTDGVQFVVRRRGEECFVTTSIGKSFQVYRCDHLRLSMSSQPAHNRRIRCMAARGDELTYAGCGREVLCWHRLACNGAIAKPHPGEVTALVCIGDMLVSVCSKGVLRSYDVKYKAPPGGLTPLSDVELPGGFATPTVLAHPPTYLNKVVIGSEQGGLGLWNVRTGNTVRSSERKCVHIFKCLDAPELLSTDDNADGADAKSGCSSAITALEASPALDVVAVGRRSGLIALVHLRQDTVLFSLRQSREVTCLRRVVEVVAGAAGGGDAAGDVLQAVVEVADDAGSADVDDAGDMASAALPMLASGSDCGRVHVWDLQKRRMHHTMTCHEPVLLTASPDNSLRMWVFDAPDGTARQLRSRPAGRAAPRRVRVYGGKTSIPRHVRFYGGETTIGHAAPPRRVRFYGGETTAAEADAGSGDALCLLSAGGDGAFRRFHAMRDALSVEFSQKQLMSTTMQHRIAHRNKGRLGPVIAFDACETRARDWHNICTCHEEDANAYVWSYKDRAAGKMILRQKHWPGNAMKTPPNPSHFASSVAISACGNFALVGIPSLTTAACGNFALVGTRGGPIFKYNMQSGLERGSFPQSATQAPRAATSGGKPRPGSVARIDATNKKALTKAGAAMAGDEDAAALNDEADVRHTGAVQRLTDAAALDDGAVDVRHTGAVQGLATDAFNAAVASGGLDGKVIFWDFQTHQALAEIATGAGVSQLELVRDSGLLAAACDDSVVRIYDFATRKLVRRLPGHGGPIVDMVFTADSRRLAVAAADSTIRVWDLPTGKCVDWLKFAKPVTSLTTSPTGEFLCTSHQDRLGLSVWADRSFFQPVYLDSTPTAPILMDQPPPAVEDEGGVDTGVDASGGYAQDKRALRGAAAVDAETEAQIDTDIAAGAAATRPAHGSDLMETEAQIDTDIADAAARPDGSGLMQTEAHIDTDMADAAAPQVSVLSVAARAPDGPDLMWTEAQMSKDIAAAAAAAVATRPDGARLITLSSLPRAYWASLFQLELIKARNRPQQPPQKPPQAPFFLPTTHKGGAMEPSFEAAAPEEIAAATAAANSAPAAANTRRAAAAAAVDAAPAAATHGEPDPAGWGAVWSDDEELEKLGDSAQQQGDKQGVEAVLEGGGGAAAEGKAGKKQRRKKRKAEADLVLVRAAGDAGSRIMHSGKMGRGDAVTAARRRLLLQRCRMAELLHACHEGASTGAAPDYASVMKRLTSLGPSAVDVEVAALDYASVMKRLMSPGPSAVDVEMAALCTGAQDAEGVQLLRLTADFLLAELSFEVVQAYMHRFLKLHAEAIMATPELRAAAAALRAEQAASMRVLSALVQENLCLVQFLTDVHT</sequence>
<dbReference type="Pfam" id="PF25171">
    <property type="entry name" value="Beta-prop_WDR36-Utp21_1st"/>
    <property type="match status" value="1"/>
</dbReference>
<evidence type="ECO:0000259" key="5">
    <source>
        <dbReference type="Pfam" id="PF04192"/>
    </source>
</evidence>
<dbReference type="GO" id="GO:0032040">
    <property type="term" value="C:small-subunit processome"/>
    <property type="evidence" value="ECO:0007669"/>
    <property type="project" value="InterPro"/>
</dbReference>
<dbReference type="InterPro" id="IPR015943">
    <property type="entry name" value="WD40/YVTN_repeat-like_dom_sf"/>
</dbReference>
<dbReference type="InterPro" id="IPR036322">
    <property type="entry name" value="WD40_repeat_dom_sf"/>
</dbReference>
<dbReference type="PANTHER" id="PTHR22840">
    <property type="entry name" value="WD REPEAT-CONTAINING PROTEIN 36"/>
    <property type="match status" value="1"/>
</dbReference>
<feature type="region of interest" description="Disordered" evidence="4">
    <location>
        <begin position="1067"/>
        <end position="1092"/>
    </location>
</feature>
<feature type="region of interest" description="Disordered" evidence="4">
    <location>
        <begin position="640"/>
        <end position="664"/>
    </location>
</feature>
<evidence type="ECO:0000256" key="2">
    <source>
        <dbReference type="ARBA" id="ARBA00022737"/>
    </source>
</evidence>
<evidence type="ECO:0000256" key="3">
    <source>
        <dbReference type="PROSITE-ProRule" id="PRU00221"/>
    </source>
</evidence>
<dbReference type="EMBL" id="JAFCMP010000544">
    <property type="protein sequence ID" value="KAG5175907.1"/>
    <property type="molecule type" value="Genomic_DNA"/>
</dbReference>
<dbReference type="PROSITE" id="PS00678">
    <property type="entry name" value="WD_REPEATS_1"/>
    <property type="match status" value="1"/>
</dbReference>
<feature type="repeat" description="WD" evidence="3">
    <location>
        <begin position="718"/>
        <end position="759"/>
    </location>
</feature>
<evidence type="ECO:0000256" key="4">
    <source>
        <dbReference type="SAM" id="MobiDB-lite"/>
    </source>
</evidence>